<feature type="transmembrane region" description="Helical" evidence="1">
    <location>
        <begin position="197"/>
        <end position="216"/>
    </location>
</feature>
<dbReference type="AlphaFoldDB" id="A0AA39P2Y3"/>
<dbReference type="EMBL" id="JAUEPU010000124">
    <property type="protein sequence ID" value="KAK0476581.1"/>
    <property type="molecule type" value="Genomic_DNA"/>
</dbReference>
<keyword evidence="1" id="KW-0472">Membrane</keyword>
<organism evidence="4 5">
    <name type="scientific">Armillaria luteobubalina</name>
    <dbReference type="NCBI Taxonomy" id="153913"/>
    <lineage>
        <taxon>Eukaryota</taxon>
        <taxon>Fungi</taxon>
        <taxon>Dikarya</taxon>
        <taxon>Basidiomycota</taxon>
        <taxon>Agaricomycotina</taxon>
        <taxon>Agaricomycetes</taxon>
        <taxon>Agaricomycetidae</taxon>
        <taxon>Agaricales</taxon>
        <taxon>Marasmiineae</taxon>
        <taxon>Physalacriaceae</taxon>
        <taxon>Armillaria</taxon>
    </lineage>
</organism>
<evidence type="ECO:0000256" key="2">
    <source>
        <dbReference type="SAM" id="SignalP"/>
    </source>
</evidence>
<feature type="transmembrane region" description="Helical" evidence="1">
    <location>
        <begin position="250"/>
        <end position="275"/>
    </location>
</feature>
<keyword evidence="5" id="KW-1185">Reference proteome</keyword>
<comment type="caution">
    <text evidence="4">The sequence shown here is derived from an EMBL/GenBank/DDBJ whole genome shotgun (WGS) entry which is preliminary data.</text>
</comment>
<evidence type="ECO:0000256" key="1">
    <source>
        <dbReference type="SAM" id="Phobius"/>
    </source>
</evidence>
<accession>A0AA39P2Y3</accession>
<dbReference type="InterPro" id="IPR045338">
    <property type="entry name" value="DUF6535"/>
</dbReference>
<evidence type="ECO:0000313" key="5">
    <source>
        <dbReference type="Proteomes" id="UP001175228"/>
    </source>
</evidence>
<dbReference type="Proteomes" id="UP001175228">
    <property type="component" value="Unassembled WGS sequence"/>
</dbReference>
<keyword evidence="1" id="KW-0812">Transmembrane</keyword>
<keyword evidence="2" id="KW-0732">Signal</keyword>
<keyword evidence="1" id="KW-1133">Transmembrane helix</keyword>
<feature type="domain" description="DUF6535" evidence="3">
    <location>
        <begin position="97"/>
        <end position="276"/>
    </location>
</feature>
<evidence type="ECO:0000259" key="3">
    <source>
        <dbReference type="Pfam" id="PF20153"/>
    </source>
</evidence>
<feature type="non-terminal residue" evidence="4">
    <location>
        <position position="1"/>
    </location>
</feature>
<evidence type="ECO:0000313" key="4">
    <source>
        <dbReference type="EMBL" id="KAK0476581.1"/>
    </source>
</evidence>
<protein>
    <recommendedName>
        <fullName evidence="3">DUF6535 domain-containing protein</fullName>
    </recommendedName>
</protein>
<dbReference type="Pfam" id="PF20153">
    <property type="entry name" value="DUF6535"/>
    <property type="match status" value="1"/>
</dbReference>
<sequence>MILIILILRRLLPVRPTKRRKRPYIVVKSTRRVELGEGTQAFLLCPRTLQARLQERRLVCGIYLSIFSLLTRTIPADYRAYAPSPPFEEAGPTSCIWRAYLDESLVYDTDMLGNQRGQVNILLVFAGLFSAIVSAFIAQSAENLQPNYKELSALLLFDQINIQRALANGTSLDLIATSGADPTAPFTPQTLDSWINGLWFASLAFSLATALFAVLADEWYCHYLSPIAGDPQVRSRTRHLRYKGLLDWRVSTLIGLLPLMLYLSLGLFAIGLVLYL</sequence>
<proteinExistence type="predicted"/>
<feature type="transmembrane region" description="Helical" evidence="1">
    <location>
        <begin position="121"/>
        <end position="141"/>
    </location>
</feature>
<feature type="signal peptide" evidence="2">
    <location>
        <begin position="1"/>
        <end position="16"/>
    </location>
</feature>
<gene>
    <name evidence="4" type="ORF">EDD18DRAFT_1088665</name>
</gene>
<reference evidence="4" key="1">
    <citation type="submission" date="2023-06" db="EMBL/GenBank/DDBJ databases">
        <authorList>
            <consortium name="Lawrence Berkeley National Laboratory"/>
            <person name="Ahrendt S."/>
            <person name="Sahu N."/>
            <person name="Indic B."/>
            <person name="Wong-Bajracharya J."/>
            <person name="Merenyi Z."/>
            <person name="Ke H.-M."/>
            <person name="Monk M."/>
            <person name="Kocsube S."/>
            <person name="Drula E."/>
            <person name="Lipzen A."/>
            <person name="Balint B."/>
            <person name="Henrissat B."/>
            <person name="Andreopoulos B."/>
            <person name="Martin F.M."/>
            <person name="Harder C.B."/>
            <person name="Rigling D."/>
            <person name="Ford K.L."/>
            <person name="Foster G.D."/>
            <person name="Pangilinan J."/>
            <person name="Papanicolaou A."/>
            <person name="Barry K."/>
            <person name="LaButti K."/>
            <person name="Viragh M."/>
            <person name="Koriabine M."/>
            <person name="Yan M."/>
            <person name="Riley R."/>
            <person name="Champramary S."/>
            <person name="Plett K.L."/>
            <person name="Tsai I.J."/>
            <person name="Slot J."/>
            <person name="Sipos G."/>
            <person name="Plett J."/>
            <person name="Nagy L.G."/>
            <person name="Grigoriev I.V."/>
        </authorList>
    </citation>
    <scope>NUCLEOTIDE SEQUENCE</scope>
    <source>
        <strain evidence="4">HWK02</strain>
    </source>
</reference>
<feature type="chain" id="PRO_5041349033" description="DUF6535 domain-containing protein" evidence="2">
    <location>
        <begin position="17"/>
        <end position="276"/>
    </location>
</feature>
<name>A0AA39P2Y3_9AGAR</name>